<dbReference type="GO" id="GO:0004519">
    <property type="term" value="F:endonuclease activity"/>
    <property type="evidence" value="ECO:0007669"/>
    <property type="project" value="UniProtKB-KW"/>
</dbReference>
<proteinExistence type="predicted"/>
<feature type="domain" description="Cas12f1-like TNB" evidence="3">
    <location>
        <begin position="28"/>
        <end position="95"/>
    </location>
</feature>
<dbReference type="Pfam" id="PF07282">
    <property type="entry name" value="Cas12f1-like_TNB"/>
    <property type="match status" value="1"/>
</dbReference>
<protein>
    <submittedName>
        <fullName evidence="4">RNA-guided endonuclease TnpB family protein</fullName>
    </submittedName>
</protein>
<reference evidence="4 5" key="1">
    <citation type="submission" date="2024-06" db="EMBL/GenBank/DDBJ databases">
        <title>The Natural Products Discovery Center: Release of the First 8490 Sequenced Strains for Exploring Actinobacteria Biosynthetic Diversity.</title>
        <authorList>
            <person name="Kalkreuter E."/>
            <person name="Kautsar S.A."/>
            <person name="Yang D."/>
            <person name="Bader C.D."/>
            <person name="Teijaro C.N."/>
            <person name="Fluegel L."/>
            <person name="Davis C.M."/>
            <person name="Simpson J.R."/>
            <person name="Lauterbach L."/>
            <person name="Steele A.D."/>
            <person name="Gui C."/>
            <person name="Meng S."/>
            <person name="Li G."/>
            <person name="Viehrig K."/>
            <person name="Ye F."/>
            <person name="Su P."/>
            <person name="Kiefer A.F."/>
            <person name="Nichols A."/>
            <person name="Cepeda A.J."/>
            <person name="Yan W."/>
            <person name="Fan B."/>
            <person name="Jiang Y."/>
            <person name="Adhikari A."/>
            <person name="Zheng C.-J."/>
            <person name="Schuster L."/>
            <person name="Cowan T.M."/>
            <person name="Smanski M.J."/>
            <person name="Chevrette M.G."/>
            <person name="De Carvalho L.P.S."/>
            <person name="Shen B."/>
        </authorList>
    </citation>
    <scope>NUCLEOTIDE SEQUENCE [LARGE SCALE GENOMIC DNA]</scope>
    <source>
        <strain evidence="4 5">NPDC006286</strain>
    </source>
</reference>
<name>A0ABV2VV36_9ACTN</name>
<dbReference type="EMBL" id="JBEXRX010000212">
    <property type="protein sequence ID" value="MEU0156654.1"/>
    <property type="molecule type" value="Genomic_DNA"/>
</dbReference>
<feature type="region of interest" description="Disordered" evidence="2">
    <location>
        <begin position="131"/>
        <end position="157"/>
    </location>
</feature>
<dbReference type="InterPro" id="IPR010095">
    <property type="entry name" value="Cas12f1-like_TNB"/>
</dbReference>
<evidence type="ECO:0000313" key="5">
    <source>
        <dbReference type="Proteomes" id="UP001550348"/>
    </source>
</evidence>
<evidence type="ECO:0000313" key="4">
    <source>
        <dbReference type="EMBL" id="MEU0156654.1"/>
    </source>
</evidence>
<feature type="compositionally biased region" description="Basic and acidic residues" evidence="2">
    <location>
        <begin position="148"/>
        <end position="157"/>
    </location>
</feature>
<dbReference type="Proteomes" id="UP001550348">
    <property type="component" value="Unassembled WGS sequence"/>
</dbReference>
<dbReference type="RefSeq" id="WP_355668153.1">
    <property type="nucleotide sequence ID" value="NZ_JBEXRX010000212.1"/>
</dbReference>
<comment type="caution">
    <text evidence="4">The sequence shown here is derived from an EMBL/GenBank/DDBJ whole genome shotgun (WGS) entry which is preliminary data.</text>
</comment>
<keyword evidence="1" id="KW-0238">DNA-binding</keyword>
<evidence type="ECO:0000256" key="1">
    <source>
        <dbReference type="ARBA" id="ARBA00023125"/>
    </source>
</evidence>
<keyword evidence="4" id="KW-0540">Nuclease</keyword>
<evidence type="ECO:0000256" key="2">
    <source>
        <dbReference type="SAM" id="MobiDB-lite"/>
    </source>
</evidence>
<feature type="compositionally biased region" description="Polar residues" evidence="2">
    <location>
        <begin position="135"/>
        <end position="147"/>
    </location>
</feature>
<sequence>RAIVVEDLNVAGMLRNRRLARHIADASFGELRRQLTYKTQWNGGRLFIADRWYPSSKTCSGCGAVKTKLALSERTYTCQTCGLTIDRDHNAALNLAALAAEYDTAGSGPVAARGADQKTRVRGQVAVKREPGTATVGQTGTVSPQGETTDRVLTRVH</sequence>
<feature type="non-terminal residue" evidence="4">
    <location>
        <position position="1"/>
    </location>
</feature>
<dbReference type="NCBIfam" id="NF040570">
    <property type="entry name" value="guided_TnpB"/>
    <property type="match status" value="1"/>
</dbReference>
<keyword evidence="5" id="KW-1185">Reference proteome</keyword>
<keyword evidence="4" id="KW-0378">Hydrolase</keyword>
<gene>
    <name evidence="4" type="ORF">ABZ071_33215</name>
</gene>
<organism evidence="4 5">
    <name type="scientific">Micromonospora fulviviridis</name>
    <dbReference type="NCBI Taxonomy" id="47860"/>
    <lineage>
        <taxon>Bacteria</taxon>
        <taxon>Bacillati</taxon>
        <taxon>Actinomycetota</taxon>
        <taxon>Actinomycetes</taxon>
        <taxon>Micromonosporales</taxon>
        <taxon>Micromonosporaceae</taxon>
        <taxon>Micromonospora</taxon>
    </lineage>
</organism>
<keyword evidence="4" id="KW-0255">Endonuclease</keyword>
<accession>A0ABV2VV36</accession>
<evidence type="ECO:0000259" key="3">
    <source>
        <dbReference type="Pfam" id="PF07282"/>
    </source>
</evidence>